<dbReference type="Proteomes" id="UP001065298">
    <property type="component" value="Chromosome 3"/>
</dbReference>
<keyword evidence="2" id="KW-1185">Reference proteome</keyword>
<comment type="caution">
    <text evidence="1">The sequence shown here is derived from an EMBL/GenBank/DDBJ whole genome shotgun (WGS) entry which is preliminary data.</text>
</comment>
<proteinExistence type="predicted"/>
<name>A0ACC0R2Q5_9HYPO</name>
<protein>
    <submittedName>
        <fullName evidence="1">Uncharacterized protein</fullName>
    </submittedName>
</protein>
<sequence length="775" mass="86494">MAVCEQSGESRLFAEPDEFGLSSGEPPEGLYSGTFFSSKNYPLPLTDGEVGIICKSQPPSVVLHYATLDINEATSKSSLPATMDVIQDQEGWEAQTIESFDKRGYAVSSRRCLEATPYSRVWYGLDTLTLMYRPENMDSSQDAFYIREELVGAGLTPELCSRQITFKPKALKETASVVRSPSLHIVVSYLPISLDILFAHMDSFSMASWPPFLQAIYANSSSVNSTTSFPDGMIDIFLASTASASPLLQFFIFVYRRIGEQLGLDPSVLLTICGVLWAIHKLYTQLLNMIGNIINKYWRCTVTIPKRDPIYDHMMQFLAGKLTTNSRHLAVKTLWKSVWEKGENDDVAKCAAVTIASDGNIPLKLHNFADEAARSKPRYIPSIGTTVFYHNGVCFTFLRQKEAMTTGGIPSVNAEELKISCLGRSNEPIKGLLADAKLAYYKETENKTTIFRPQMKADRPEGSRMWQVVSRRPIRPMKTVVLEQAEKHKVLKDMNDYLDPEAYKWYASRGVPLRRGYLFHGPPGTGKSSFSFALAGIFGIDIYVISLQDPTLNEESLVFLLTNLPRRCIVLLEDIDTAGLRRPDDPVLENESEDGIVGVTEEKRHRSKKRSSPITAHDIFPQGISLSALLNAIDGVASHEGRVLIMTTNKPEALDEALVRPGRIDMQVAFKRASRKQATELFGRMYDGSQPKPEQAETAEGETEHIVAVDRAEELSSLSEEFGKLIPEEVFSPAEIQEFLLKRKDDPLKALADVAHWIEASVQQKESKSRVTTVQ</sequence>
<gene>
    <name evidence="1" type="ORF">NCS57_00346800</name>
</gene>
<accession>A0ACC0R2Q5</accession>
<reference evidence="1" key="1">
    <citation type="submission" date="2022-06" db="EMBL/GenBank/DDBJ databases">
        <title>Fusarium solani species complex genomes reveal bases of compartmentalisation and animal pathogenesis.</title>
        <authorList>
            <person name="Tsai I.J."/>
        </authorList>
    </citation>
    <scope>NUCLEOTIDE SEQUENCE</scope>
    <source>
        <strain evidence="1">Fu6.1</strain>
    </source>
</reference>
<organism evidence="1 2">
    <name type="scientific">Fusarium keratoplasticum</name>
    <dbReference type="NCBI Taxonomy" id="1328300"/>
    <lineage>
        <taxon>Eukaryota</taxon>
        <taxon>Fungi</taxon>
        <taxon>Dikarya</taxon>
        <taxon>Ascomycota</taxon>
        <taxon>Pezizomycotina</taxon>
        <taxon>Sordariomycetes</taxon>
        <taxon>Hypocreomycetidae</taxon>
        <taxon>Hypocreales</taxon>
        <taxon>Nectriaceae</taxon>
        <taxon>Fusarium</taxon>
        <taxon>Fusarium solani species complex</taxon>
    </lineage>
</organism>
<evidence type="ECO:0000313" key="2">
    <source>
        <dbReference type="Proteomes" id="UP001065298"/>
    </source>
</evidence>
<evidence type="ECO:0000313" key="1">
    <source>
        <dbReference type="EMBL" id="KAI8674489.1"/>
    </source>
</evidence>
<dbReference type="EMBL" id="CM046505">
    <property type="protein sequence ID" value="KAI8674489.1"/>
    <property type="molecule type" value="Genomic_DNA"/>
</dbReference>